<reference evidence="1" key="2">
    <citation type="journal article" date="2022" name="New Phytol.">
        <title>Evolutionary transition to the ectomycorrhizal habit in the genomes of a hyperdiverse lineage of mushroom-forming fungi.</title>
        <authorList>
            <person name="Looney B."/>
            <person name="Miyauchi S."/>
            <person name="Morin E."/>
            <person name="Drula E."/>
            <person name="Courty P.E."/>
            <person name="Kohler A."/>
            <person name="Kuo A."/>
            <person name="LaButti K."/>
            <person name="Pangilinan J."/>
            <person name="Lipzen A."/>
            <person name="Riley R."/>
            <person name="Andreopoulos W."/>
            <person name="He G."/>
            <person name="Johnson J."/>
            <person name="Nolan M."/>
            <person name="Tritt A."/>
            <person name="Barry K.W."/>
            <person name="Grigoriev I.V."/>
            <person name="Nagy L.G."/>
            <person name="Hibbett D."/>
            <person name="Henrissat B."/>
            <person name="Matheny P.B."/>
            <person name="Labbe J."/>
            <person name="Martin F.M."/>
        </authorList>
    </citation>
    <scope>NUCLEOTIDE SEQUENCE</scope>
    <source>
        <strain evidence="1">HHB10654</strain>
    </source>
</reference>
<keyword evidence="2" id="KW-1185">Reference proteome</keyword>
<sequence>MAHLVNRTQSESAAPPAAVPRTELPNIQTGDGPVSDTPQSSPGQQTLSPSNSVVFDDTVIPASHDYRTLVLCFDGTGDQFDADNSNIVEFFSMLKKDDRSQQMVYYQAGIGTYTIPQIATPFVASFDKTLDEAFGVHLDAHVMGGYEFLMENYQAEDKICIFGFSRGAYTARALAGMIHKVGLLPASNHQQVPFAYKMFSTDDEVGWAQSTAFKKAFSIDVEIEFVGVWDTVASVGLFPRHLPFTASNTAIRYFRHALSLDERRAKFKANYFRPSPPHICDLGTKPGEMPQSNQKRHPHSHHQDHHHTGKVSKRHLERDYENGEKKSDALEVWFAGCHCDVGGGSVKNGTRNSLARIPLRWMIRQCFLANTGIMFHRDAFKNIGMDPSSLYPIVLPRPPPIFATPRVIREATDATLVGSSQAEASAKPLVSEEEEDLADALSPIYDMLKIAKAWWIVEVLPLRQRVKQKKNLSWTHKTTMNLGKPRIIPNKSNNVYVHRSVKIRMDARGLNNKEYTPKAKFPVDPTWVD</sequence>
<name>A0ACB8TDL9_9AGAM</name>
<evidence type="ECO:0000313" key="1">
    <source>
        <dbReference type="EMBL" id="KAI0066519.1"/>
    </source>
</evidence>
<evidence type="ECO:0000313" key="2">
    <source>
        <dbReference type="Proteomes" id="UP000814140"/>
    </source>
</evidence>
<comment type="caution">
    <text evidence="1">The sequence shown here is derived from an EMBL/GenBank/DDBJ whole genome shotgun (WGS) entry which is preliminary data.</text>
</comment>
<dbReference type="EMBL" id="MU277192">
    <property type="protein sequence ID" value="KAI0066519.1"/>
    <property type="molecule type" value="Genomic_DNA"/>
</dbReference>
<accession>A0ACB8TDL9</accession>
<gene>
    <name evidence="1" type="ORF">BV25DRAFT_1395427</name>
</gene>
<dbReference type="Proteomes" id="UP000814140">
    <property type="component" value="Unassembled WGS sequence"/>
</dbReference>
<reference evidence="1" key="1">
    <citation type="submission" date="2021-03" db="EMBL/GenBank/DDBJ databases">
        <authorList>
            <consortium name="DOE Joint Genome Institute"/>
            <person name="Ahrendt S."/>
            <person name="Looney B.P."/>
            <person name="Miyauchi S."/>
            <person name="Morin E."/>
            <person name="Drula E."/>
            <person name="Courty P.E."/>
            <person name="Chicoki N."/>
            <person name="Fauchery L."/>
            <person name="Kohler A."/>
            <person name="Kuo A."/>
            <person name="Labutti K."/>
            <person name="Pangilinan J."/>
            <person name="Lipzen A."/>
            <person name="Riley R."/>
            <person name="Andreopoulos W."/>
            <person name="He G."/>
            <person name="Johnson J."/>
            <person name="Barry K.W."/>
            <person name="Grigoriev I.V."/>
            <person name="Nagy L."/>
            <person name="Hibbett D."/>
            <person name="Henrissat B."/>
            <person name="Matheny P.B."/>
            <person name="Labbe J."/>
            <person name="Martin F."/>
        </authorList>
    </citation>
    <scope>NUCLEOTIDE SEQUENCE</scope>
    <source>
        <strain evidence="1">HHB10654</strain>
    </source>
</reference>
<proteinExistence type="predicted"/>
<protein>
    <submittedName>
        <fullName evidence="1">Uncharacterized protein</fullName>
    </submittedName>
</protein>
<organism evidence="1 2">
    <name type="scientific">Artomyces pyxidatus</name>
    <dbReference type="NCBI Taxonomy" id="48021"/>
    <lineage>
        <taxon>Eukaryota</taxon>
        <taxon>Fungi</taxon>
        <taxon>Dikarya</taxon>
        <taxon>Basidiomycota</taxon>
        <taxon>Agaricomycotina</taxon>
        <taxon>Agaricomycetes</taxon>
        <taxon>Russulales</taxon>
        <taxon>Auriscalpiaceae</taxon>
        <taxon>Artomyces</taxon>
    </lineage>
</organism>